<feature type="signal peptide" evidence="1">
    <location>
        <begin position="1"/>
        <end position="21"/>
    </location>
</feature>
<keyword evidence="1" id="KW-0732">Signal</keyword>
<dbReference type="InterPro" id="IPR010607">
    <property type="entry name" value="DUF1194"/>
</dbReference>
<keyword evidence="3" id="KW-1185">Reference proteome</keyword>
<evidence type="ECO:0000313" key="3">
    <source>
        <dbReference type="Proteomes" id="UP001196509"/>
    </source>
</evidence>
<sequence>MTVRSLFLTLILGLAAATADAGPPNPRPTEVDLQLVLAADRSGSMSLSLAKGQRRGFADAFRDERLRNAILSGPLGRVAVVYFEWSDATDQHVVVPWTILGNSGDLGRFADRLDQADIAVTPNATSLSAALTFARQLVDANGLTSHRIVVDVSGNGRNTQGPSMEAARDDLRAIGAVVNGLVLPDTTYAQGGPYGMMFSGYDGPLTDYFEASVICGPGAFALDVELPGGIAGAILRKLVLEVAWTGKEGISHDQAQRTIRR</sequence>
<dbReference type="Gene3D" id="3.40.50.410">
    <property type="entry name" value="von Willebrand factor, type A domain"/>
    <property type="match status" value="1"/>
</dbReference>
<dbReference type="Proteomes" id="UP001196509">
    <property type="component" value="Unassembled WGS sequence"/>
</dbReference>
<protein>
    <submittedName>
        <fullName evidence="2">DUF1194 domain-containing protein</fullName>
    </submittedName>
</protein>
<gene>
    <name evidence="2" type="ORF">K1W69_17250</name>
</gene>
<feature type="chain" id="PRO_5042092492" evidence="1">
    <location>
        <begin position="22"/>
        <end position="261"/>
    </location>
</feature>
<dbReference type="Pfam" id="PF06707">
    <property type="entry name" value="DUF1194"/>
    <property type="match status" value="1"/>
</dbReference>
<dbReference type="InterPro" id="IPR036465">
    <property type="entry name" value="vWFA_dom_sf"/>
</dbReference>
<dbReference type="AlphaFoldDB" id="A0AAE3D2L2"/>
<accession>A0AAE3D2L2</accession>
<comment type="caution">
    <text evidence="2">The sequence shown here is derived from an EMBL/GenBank/DDBJ whole genome shotgun (WGS) entry which is preliminary data.</text>
</comment>
<dbReference type="CDD" id="cd00198">
    <property type="entry name" value="vWFA"/>
    <property type="match status" value="1"/>
</dbReference>
<organism evidence="2 3">
    <name type="scientific">Flavimaribacter sediminis</name>
    <dbReference type="NCBI Taxonomy" id="2865987"/>
    <lineage>
        <taxon>Bacteria</taxon>
        <taxon>Pseudomonadati</taxon>
        <taxon>Pseudomonadota</taxon>
        <taxon>Alphaproteobacteria</taxon>
        <taxon>Hyphomicrobiales</taxon>
        <taxon>Rhizobiaceae</taxon>
        <taxon>Flavimaribacter</taxon>
    </lineage>
</organism>
<dbReference type="SUPFAM" id="SSF53300">
    <property type="entry name" value="vWA-like"/>
    <property type="match status" value="1"/>
</dbReference>
<reference evidence="2" key="1">
    <citation type="submission" date="2021-08" db="EMBL/GenBank/DDBJ databases">
        <title>Hoeflea bacterium WL0058 sp. nov., isolated from the sediment.</title>
        <authorList>
            <person name="Wang L."/>
            <person name="Zhang D."/>
        </authorList>
    </citation>
    <scope>NUCLEOTIDE SEQUENCE</scope>
    <source>
        <strain evidence="2">WL0058</strain>
    </source>
</reference>
<dbReference type="EMBL" id="JAICBX010000003">
    <property type="protein sequence ID" value="MBW8638946.1"/>
    <property type="molecule type" value="Genomic_DNA"/>
</dbReference>
<dbReference type="RefSeq" id="WP_220229665.1">
    <property type="nucleotide sequence ID" value="NZ_JAICBX010000003.1"/>
</dbReference>
<evidence type="ECO:0000256" key="1">
    <source>
        <dbReference type="SAM" id="SignalP"/>
    </source>
</evidence>
<name>A0AAE3D2L2_9HYPH</name>
<proteinExistence type="predicted"/>
<evidence type="ECO:0000313" key="2">
    <source>
        <dbReference type="EMBL" id="MBW8638946.1"/>
    </source>
</evidence>